<reference evidence="1 2" key="1">
    <citation type="submission" date="2017-06" db="EMBL/GenBank/DDBJ databases">
        <authorList>
            <person name="Kim H.J."/>
            <person name="Triplett B.A."/>
        </authorList>
    </citation>
    <scope>NUCLEOTIDE SEQUENCE [LARGE SCALE GENOMIC DNA]</scope>
    <source>
        <strain evidence="1 2">DSM 13116</strain>
    </source>
</reference>
<dbReference type="Proteomes" id="UP000198324">
    <property type="component" value="Unassembled WGS sequence"/>
</dbReference>
<sequence>MALALWPLGLPQTLQQDGFSLQPPQNFIATPMEVGPRKTRRRDVVATYPVQGQIVVTSAQLDILWAFFRVTIADGSLPFEWVEPRTGDAAEFTFKEPFTVSDLGGGNSRISLSFEVTA</sequence>
<dbReference type="RefSeq" id="WP_089274496.1">
    <property type="nucleotide sequence ID" value="NZ_FZOC01000004.1"/>
</dbReference>
<protein>
    <submittedName>
        <fullName evidence="1">Uncharacterized protein</fullName>
    </submittedName>
</protein>
<name>A0A239AXR6_9BACT</name>
<dbReference type="EMBL" id="FZOC01000004">
    <property type="protein sequence ID" value="SNS00417.1"/>
    <property type="molecule type" value="Genomic_DNA"/>
</dbReference>
<keyword evidence="2" id="KW-1185">Reference proteome</keyword>
<evidence type="ECO:0000313" key="2">
    <source>
        <dbReference type="Proteomes" id="UP000198324"/>
    </source>
</evidence>
<gene>
    <name evidence="1" type="ORF">SAMN04488503_2293</name>
</gene>
<dbReference type="OrthoDB" id="363206at2"/>
<proteinExistence type="predicted"/>
<organism evidence="1 2">
    <name type="scientific">Humidesulfovibrio mexicanus</name>
    <dbReference type="NCBI Taxonomy" id="147047"/>
    <lineage>
        <taxon>Bacteria</taxon>
        <taxon>Pseudomonadati</taxon>
        <taxon>Thermodesulfobacteriota</taxon>
        <taxon>Desulfovibrionia</taxon>
        <taxon>Desulfovibrionales</taxon>
        <taxon>Desulfovibrionaceae</taxon>
        <taxon>Humidesulfovibrio</taxon>
    </lineage>
</organism>
<evidence type="ECO:0000313" key="1">
    <source>
        <dbReference type="EMBL" id="SNS00417.1"/>
    </source>
</evidence>
<accession>A0A239AXR6</accession>
<dbReference type="AlphaFoldDB" id="A0A239AXR6"/>